<proteinExistence type="predicted"/>
<accession>A0A6G8AZQ9</accession>
<dbReference type="EMBL" id="CP049888">
    <property type="protein sequence ID" value="QIL50581.1"/>
    <property type="molecule type" value="Genomic_DNA"/>
</dbReference>
<evidence type="ECO:0000313" key="2">
    <source>
        <dbReference type="Proteomes" id="UP000500741"/>
    </source>
</evidence>
<name>A0A6G8AZQ9_9LACO</name>
<gene>
    <name evidence="1" type="ORF">G7084_04195</name>
</gene>
<evidence type="ECO:0000313" key="1">
    <source>
        <dbReference type="EMBL" id="QIL50581.1"/>
    </source>
</evidence>
<sequence length="78" mass="8671">MFKALKQMFQKKSAGEITVKVNVDTSEAKEAINDFIQEARNGMNELSHIKLVTNDDDVPDLYIDGVTTGAISKWVKAI</sequence>
<organism evidence="1 2">
    <name type="scientific">Weissella coleopterorum</name>
    <dbReference type="NCBI Taxonomy" id="2714949"/>
    <lineage>
        <taxon>Bacteria</taxon>
        <taxon>Bacillati</taxon>
        <taxon>Bacillota</taxon>
        <taxon>Bacilli</taxon>
        <taxon>Lactobacillales</taxon>
        <taxon>Lactobacillaceae</taxon>
        <taxon>Weissella</taxon>
    </lineage>
</organism>
<dbReference type="AlphaFoldDB" id="A0A6G8AZQ9"/>
<dbReference type="RefSeq" id="WP_166010325.1">
    <property type="nucleotide sequence ID" value="NZ_CP049888.1"/>
</dbReference>
<dbReference type="Proteomes" id="UP000500741">
    <property type="component" value="Chromosome"/>
</dbReference>
<dbReference type="KEGG" id="wco:G7084_04195"/>
<protein>
    <submittedName>
        <fullName evidence="1">Uncharacterized protein</fullName>
    </submittedName>
</protein>
<keyword evidence="2" id="KW-1185">Reference proteome</keyword>
<reference evidence="1 2" key="1">
    <citation type="submission" date="2020-03" db="EMBL/GenBank/DDBJ databases">
        <title>Weissella sp. nov., isolated from Cybister lewisianus.</title>
        <authorList>
            <person name="Hyun D.-W."/>
            <person name="Bae J.-W."/>
        </authorList>
    </citation>
    <scope>NUCLEOTIDE SEQUENCE [LARGE SCALE GENOMIC DNA]</scope>
    <source>
        <strain evidence="1 2">HDW19</strain>
    </source>
</reference>